<sequence length="239" mass="26324">MGPGSRCPLTSQPTSPRSSTSLVDSLVDSLGYELDPSILIGGWATYLRVGGDISQDIDLIVQDPSRRVTLRDRLEDYSESSRHSGGAKKARGTADGIHIDFPYESQLGDHLLLKVEVLARYVDDQKRRGWSLLTIEAHITTKMAALLDRPDSEKGAKDARELVRLIEFGGDPATVIRILLEATAGDPAAIPDQVARAFALLADRVGFNKAQRKRYRDMARDWEEEARFQLRGSGPAPVL</sequence>
<dbReference type="RefSeq" id="WP_015489131.1">
    <property type="nucleotide sequence ID" value="NC_020891.1"/>
</dbReference>
<proteinExistence type="predicted"/>
<feature type="compositionally biased region" description="Basic and acidic residues" evidence="1">
    <location>
        <begin position="72"/>
        <end position="82"/>
    </location>
</feature>
<organism evidence="2 3">
    <name type="scientific">Clavibacter nebraskensis NCPPB 2581</name>
    <dbReference type="NCBI Taxonomy" id="1097677"/>
    <lineage>
        <taxon>Bacteria</taxon>
        <taxon>Bacillati</taxon>
        <taxon>Actinomycetota</taxon>
        <taxon>Actinomycetes</taxon>
        <taxon>Micrococcales</taxon>
        <taxon>Microbacteriaceae</taxon>
        <taxon>Clavibacter</taxon>
    </lineage>
</organism>
<reference evidence="3" key="2">
    <citation type="submission" date="2013-04" db="EMBL/GenBank/DDBJ databases">
        <title>The genome sequence of the maize-pathogen Clavibacter michiganensis subsp. nebraskensis.</title>
        <authorList>
            <person name="Gartemann K.H."/>
            <person name="Blom J."/>
            <person name="Dreiseikelmann B."/>
            <person name="Fluegel M."/>
            <person name="Jaenicke S."/>
            <person name="Linke B."/>
            <person name="Sczcepanowski R."/>
            <person name="Wittmann J."/>
            <person name="Goesmann A."/>
            <person name="Puehler A."/>
            <person name="Eichenlaub R."/>
            <person name="Rueckert C."/>
        </authorList>
    </citation>
    <scope>NUCLEOTIDE SEQUENCE [LARGE SCALE GENOMIC DNA]</scope>
    <source>
        <strain evidence="3">NCPPB 2581</strain>
    </source>
</reference>
<accession>A0AAI9EHW0</accession>
<name>A0AAI9EHW0_9MICO</name>
<dbReference type="GeneID" id="92982184"/>
<evidence type="ECO:0000256" key="1">
    <source>
        <dbReference type="SAM" id="MobiDB-lite"/>
    </source>
</evidence>
<dbReference type="EMBL" id="HE614873">
    <property type="protein sequence ID" value="CCE74314.1"/>
    <property type="molecule type" value="Genomic_DNA"/>
</dbReference>
<feature type="region of interest" description="Disordered" evidence="1">
    <location>
        <begin position="72"/>
        <end position="92"/>
    </location>
</feature>
<dbReference type="Pfam" id="PF08843">
    <property type="entry name" value="AbiEii"/>
    <property type="match status" value="1"/>
</dbReference>
<dbReference type="InterPro" id="IPR014942">
    <property type="entry name" value="AbiEii"/>
</dbReference>
<feature type="region of interest" description="Disordered" evidence="1">
    <location>
        <begin position="1"/>
        <end position="21"/>
    </location>
</feature>
<evidence type="ECO:0000313" key="3">
    <source>
        <dbReference type="Proteomes" id="UP000012170"/>
    </source>
</evidence>
<reference evidence="2 3" key="1">
    <citation type="submission" date="2011-11" db="EMBL/GenBank/DDBJ databases">
        <authorList>
            <person name="Gartemann K."/>
        </authorList>
    </citation>
    <scope>NUCLEOTIDE SEQUENCE [LARGE SCALE GENOMIC DNA]</scope>
    <source>
        <strain evidence="3">NCPPB 2581</strain>
    </source>
</reference>
<feature type="compositionally biased region" description="Low complexity" evidence="1">
    <location>
        <begin position="8"/>
        <end position="21"/>
    </location>
</feature>
<dbReference type="AlphaFoldDB" id="A0AAI9EHW0"/>
<evidence type="ECO:0000313" key="2">
    <source>
        <dbReference type="EMBL" id="CCE74314.1"/>
    </source>
</evidence>
<dbReference type="KEGG" id="cmc:CMN_00344"/>
<gene>
    <name evidence="2" type="ORF">CMN_00344</name>
</gene>
<protein>
    <submittedName>
        <fullName evidence="2">Uncharacterized protein</fullName>
    </submittedName>
</protein>
<dbReference type="Proteomes" id="UP000012170">
    <property type="component" value="Chromosome"/>
</dbReference>